<keyword evidence="2" id="KW-1185">Reference proteome</keyword>
<dbReference type="Proteomes" id="UP000216947">
    <property type="component" value="Unassembled WGS sequence"/>
</dbReference>
<evidence type="ECO:0000313" key="2">
    <source>
        <dbReference type="Proteomes" id="UP000216947"/>
    </source>
</evidence>
<comment type="caution">
    <text evidence="1">The sequence shown here is derived from an EMBL/GenBank/DDBJ whole genome shotgun (WGS) entry which is preliminary data.</text>
</comment>
<dbReference type="EMBL" id="NEVK01000003">
    <property type="protein sequence ID" value="OZI25099.1"/>
    <property type="molecule type" value="Genomic_DNA"/>
</dbReference>
<evidence type="ECO:0000313" key="1">
    <source>
        <dbReference type="EMBL" id="OZI25099.1"/>
    </source>
</evidence>
<sequence length="65" mass="7083">MHRDVDDALWNLLETGQFHPAAYPAAGTDDNGAILPPHGLRGAARQVNLATVLKTRWGHEALHMS</sequence>
<proteinExistence type="predicted"/>
<reference evidence="2" key="1">
    <citation type="submission" date="2017-05" db="EMBL/GenBank/DDBJ databases">
        <title>Complete and WGS of Bordetella genogroups.</title>
        <authorList>
            <person name="Spilker T."/>
            <person name="Lipuma J."/>
        </authorList>
    </citation>
    <scope>NUCLEOTIDE SEQUENCE [LARGE SCALE GENOMIC DNA]</scope>
    <source>
        <strain evidence="2">AU18089</strain>
    </source>
</reference>
<dbReference type="AlphaFoldDB" id="A0A261RJA3"/>
<accession>A0A261RJA3</accession>
<organism evidence="1 2">
    <name type="scientific">Bordetella genomosp. 7</name>
    <dbReference type="NCBI Taxonomy" id="1416805"/>
    <lineage>
        <taxon>Bacteria</taxon>
        <taxon>Pseudomonadati</taxon>
        <taxon>Pseudomonadota</taxon>
        <taxon>Betaproteobacteria</taxon>
        <taxon>Burkholderiales</taxon>
        <taxon>Alcaligenaceae</taxon>
        <taxon>Bordetella</taxon>
    </lineage>
</organism>
<name>A0A261RJA3_9BORD</name>
<gene>
    <name evidence="1" type="ORF">CAL19_06395</name>
</gene>
<protein>
    <submittedName>
        <fullName evidence="1">Uncharacterized protein</fullName>
    </submittedName>
</protein>